<sequence length="74" mass="8754">MNEWNNLHNRLHPIRNALLEANINLEELPPFAVSKKTQYNLLNTSGLNYDLYQRIREGEFHCYGFKFVVMEALT</sequence>
<name>A0A0F9CDM8_9ZZZZ</name>
<protein>
    <submittedName>
        <fullName evidence="1">Uncharacterized protein</fullName>
    </submittedName>
</protein>
<evidence type="ECO:0000313" key="1">
    <source>
        <dbReference type="EMBL" id="KKL47179.1"/>
    </source>
</evidence>
<comment type="caution">
    <text evidence="1">The sequence shown here is derived from an EMBL/GenBank/DDBJ whole genome shotgun (WGS) entry which is preliminary data.</text>
</comment>
<organism evidence="1">
    <name type="scientific">marine sediment metagenome</name>
    <dbReference type="NCBI Taxonomy" id="412755"/>
    <lineage>
        <taxon>unclassified sequences</taxon>
        <taxon>metagenomes</taxon>
        <taxon>ecological metagenomes</taxon>
    </lineage>
</organism>
<gene>
    <name evidence="1" type="ORF">LCGC14_2338160</name>
</gene>
<dbReference type="AlphaFoldDB" id="A0A0F9CDM8"/>
<accession>A0A0F9CDM8</accession>
<proteinExistence type="predicted"/>
<reference evidence="1" key="1">
    <citation type="journal article" date="2015" name="Nature">
        <title>Complex archaea that bridge the gap between prokaryotes and eukaryotes.</title>
        <authorList>
            <person name="Spang A."/>
            <person name="Saw J.H."/>
            <person name="Jorgensen S.L."/>
            <person name="Zaremba-Niedzwiedzka K."/>
            <person name="Martijn J."/>
            <person name="Lind A.E."/>
            <person name="van Eijk R."/>
            <person name="Schleper C."/>
            <person name="Guy L."/>
            <person name="Ettema T.J."/>
        </authorList>
    </citation>
    <scope>NUCLEOTIDE SEQUENCE</scope>
</reference>
<dbReference type="EMBL" id="LAZR01033761">
    <property type="protein sequence ID" value="KKL47179.1"/>
    <property type="molecule type" value="Genomic_DNA"/>
</dbReference>